<reference evidence="4" key="1">
    <citation type="submission" date="2022-03" db="EMBL/GenBank/DDBJ databases">
        <title>The complete genome sequence of a Methyloterrigena soli.</title>
        <authorList>
            <person name="Zi Z."/>
        </authorList>
    </citation>
    <scope>NUCLEOTIDE SEQUENCE</scope>
    <source>
        <strain evidence="4">M48</strain>
    </source>
</reference>
<dbReference type="SUPFAM" id="SSF53850">
    <property type="entry name" value="Periplasmic binding protein-like II"/>
    <property type="match status" value="1"/>
</dbReference>
<evidence type="ECO:0000256" key="1">
    <source>
        <dbReference type="ARBA" id="ARBA00004418"/>
    </source>
</evidence>
<dbReference type="InterPro" id="IPR050490">
    <property type="entry name" value="Bact_solute-bd_prot1"/>
</dbReference>
<dbReference type="PANTHER" id="PTHR43649:SF12">
    <property type="entry name" value="DIACETYLCHITOBIOSE BINDING PROTEIN DASA"/>
    <property type="match status" value="1"/>
</dbReference>
<protein>
    <submittedName>
        <fullName evidence="4">Extracellular solute-binding protein</fullName>
    </submittedName>
</protein>
<dbReference type="EMBL" id="JALAZD010000001">
    <property type="protein sequence ID" value="MCI0126440.1"/>
    <property type="molecule type" value="Genomic_DNA"/>
</dbReference>
<name>A0AA41QKZ0_9HYPH</name>
<evidence type="ECO:0000256" key="3">
    <source>
        <dbReference type="ARBA" id="ARBA00022764"/>
    </source>
</evidence>
<keyword evidence="5" id="KW-1185">Reference proteome</keyword>
<dbReference type="Proteomes" id="UP001156140">
    <property type="component" value="Unassembled WGS sequence"/>
</dbReference>
<dbReference type="GO" id="GO:0042597">
    <property type="term" value="C:periplasmic space"/>
    <property type="evidence" value="ECO:0007669"/>
    <property type="project" value="UniProtKB-SubCell"/>
</dbReference>
<dbReference type="InterPro" id="IPR006059">
    <property type="entry name" value="SBP"/>
</dbReference>
<evidence type="ECO:0000313" key="5">
    <source>
        <dbReference type="Proteomes" id="UP001156140"/>
    </source>
</evidence>
<dbReference type="Gene3D" id="3.40.190.10">
    <property type="entry name" value="Periplasmic binding protein-like II"/>
    <property type="match status" value="1"/>
</dbReference>
<evidence type="ECO:0000256" key="2">
    <source>
        <dbReference type="ARBA" id="ARBA00008520"/>
    </source>
</evidence>
<gene>
    <name evidence="4" type="ORF">ML536_06335</name>
</gene>
<comment type="similarity">
    <text evidence="2">Belongs to the bacterial solute-binding protein 1 family.</text>
</comment>
<comment type="caution">
    <text evidence="4">The sequence shown here is derived from an EMBL/GenBank/DDBJ whole genome shotgun (WGS) entry which is preliminary data.</text>
</comment>
<dbReference type="RefSeq" id="WP_035027505.1">
    <property type="nucleotide sequence ID" value="NZ_JAKETQ010000001.1"/>
</dbReference>
<dbReference type="PANTHER" id="PTHR43649">
    <property type="entry name" value="ARABINOSE-BINDING PROTEIN-RELATED"/>
    <property type="match status" value="1"/>
</dbReference>
<evidence type="ECO:0000313" key="4">
    <source>
        <dbReference type="EMBL" id="MCI0126440.1"/>
    </source>
</evidence>
<comment type="subcellular location">
    <subcellularLocation>
        <location evidence="1">Periplasm</location>
    </subcellularLocation>
</comment>
<keyword evidence="3" id="KW-0574">Periplasm</keyword>
<proteinExistence type="inferred from homology"/>
<dbReference type="AlphaFoldDB" id="A0AA41QKZ0"/>
<accession>A0AA41QKZ0</accession>
<organism evidence="4 5">
    <name type="scientific">Paradevosia shaoguanensis</name>
    <dbReference type="NCBI Taxonomy" id="1335043"/>
    <lineage>
        <taxon>Bacteria</taxon>
        <taxon>Pseudomonadati</taxon>
        <taxon>Pseudomonadota</taxon>
        <taxon>Alphaproteobacteria</taxon>
        <taxon>Hyphomicrobiales</taxon>
        <taxon>Devosiaceae</taxon>
        <taxon>Paradevosia</taxon>
    </lineage>
</organism>
<dbReference type="Pfam" id="PF13416">
    <property type="entry name" value="SBP_bac_8"/>
    <property type="match status" value="1"/>
</dbReference>
<sequence length="440" mass="47189">MTTAVKTQKNALKRGLAKAALLSGVLGAGFFAGLSAASAATLTVWSGYPEMAPFYEHVAEGLKAAHPDLTVKVEAIALREHEKRIALGLTSGSAGPLIIELPGSTASRYIENELLPAAPDDVSAFVKDPANFGQFFIDAVSKDGVVYGVPLFRGQGSLFYNTDMFAAAGLTEPPKTMEEYSQYAEKLTQRDANGNPTVSGWSMRLSGGGQGIAEKFWINLFQYGGNVLVQSADGKWKADYANEAGRKALKQYLENVHTLKTVTPEMPADAEAFERGQTAMFIRESWVIGDIASKAPDLKYATAPLPRGSIALPTNLYVSAEGDDAKLAWEYTQAANSPENLVWLLQNVGWLPNRSGVDYSVVTDKVPAFGAFVNYPEGYEFFTLPAIGPIEEVLTRLAAQLTNAFGNAALAGDDAAIDAFLKTAADETNQILAREDLLAQ</sequence>